<dbReference type="InterPro" id="IPR024003">
    <property type="entry name" value="Luciferase-like_KPN01858"/>
</dbReference>
<dbReference type="GO" id="GO:0016705">
    <property type="term" value="F:oxidoreductase activity, acting on paired donors, with incorporation or reduction of molecular oxygen"/>
    <property type="evidence" value="ECO:0007669"/>
    <property type="project" value="InterPro"/>
</dbReference>
<dbReference type="GO" id="GO:0005829">
    <property type="term" value="C:cytosol"/>
    <property type="evidence" value="ECO:0007669"/>
    <property type="project" value="TreeGrafter"/>
</dbReference>
<protein>
    <submittedName>
        <fullName evidence="2">Putative FMN-dependent luciferase-like monooxygenase</fullName>
    </submittedName>
</protein>
<dbReference type="AlphaFoldDB" id="A0A2N5E7Q6"/>
<accession>A0A2N5E7Q6</accession>
<comment type="caution">
    <text evidence="2">The sequence shown here is derived from an EMBL/GenBank/DDBJ whole genome shotgun (WGS) entry which is preliminary data.</text>
</comment>
<dbReference type="OrthoDB" id="7903015at2"/>
<dbReference type="EMBL" id="PJZH01000004">
    <property type="protein sequence ID" value="PLR37518.1"/>
    <property type="molecule type" value="Genomic_DNA"/>
</dbReference>
<proteinExistence type="predicted"/>
<reference evidence="2 3" key="1">
    <citation type="submission" date="2017-12" db="EMBL/GenBank/DDBJ databases">
        <title>Characterization of six clinical isolates of Enterochimera gen. nov., a novel genus of the Yersiniaciae family and the three species Enterochimera arupensis sp. nov., Enterochimera coloradensis sp. nov, and Enterochimera californica sp. nov.</title>
        <authorList>
            <person name="Rossi A."/>
            <person name="Fisher M."/>
        </authorList>
    </citation>
    <scope>NUCLEOTIDE SEQUENCE [LARGE SCALE GENOMIC DNA]</scope>
    <source>
        <strain evidence="3">2016-Iso4</strain>
    </source>
</reference>
<dbReference type="InterPro" id="IPR050766">
    <property type="entry name" value="Bact_Lucif_Oxidored"/>
</dbReference>
<dbReference type="Gene3D" id="3.20.20.30">
    <property type="entry name" value="Luciferase-like domain"/>
    <property type="match status" value="1"/>
</dbReference>
<keyword evidence="3" id="KW-1185">Reference proteome</keyword>
<dbReference type="SUPFAM" id="SSF51679">
    <property type="entry name" value="Bacterial luciferase-like"/>
    <property type="match status" value="1"/>
</dbReference>
<dbReference type="InterPro" id="IPR036661">
    <property type="entry name" value="Luciferase-like_sf"/>
</dbReference>
<dbReference type="InterPro" id="IPR011251">
    <property type="entry name" value="Luciferase-like_dom"/>
</dbReference>
<gene>
    <name evidence="2" type="ORF">CYR32_06825</name>
</gene>
<dbReference type="PANTHER" id="PTHR30137:SF15">
    <property type="entry name" value="BLL6902 PROTEIN"/>
    <property type="match status" value="1"/>
</dbReference>
<feature type="domain" description="Luciferase-like" evidence="1">
    <location>
        <begin position="18"/>
        <end position="287"/>
    </location>
</feature>
<evidence type="ECO:0000313" key="3">
    <source>
        <dbReference type="Proteomes" id="UP000234503"/>
    </source>
</evidence>
<evidence type="ECO:0000259" key="1">
    <source>
        <dbReference type="Pfam" id="PF00296"/>
    </source>
</evidence>
<dbReference type="GO" id="GO:0004497">
    <property type="term" value="F:monooxygenase activity"/>
    <property type="evidence" value="ECO:0007669"/>
    <property type="project" value="UniProtKB-KW"/>
</dbReference>
<dbReference type="RefSeq" id="WP_101823645.1">
    <property type="nucleotide sequence ID" value="NZ_PJZH01000004.1"/>
</dbReference>
<dbReference type="Proteomes" id="UP000234503">
    <property type="component" value="Unassembled WGS sequence"/>
</dbReference>
<sequence>MSQKRLGFFTRLLDNAPPQARYRLATEQIRRAERAGFDTAWIAQHHFHEHEGGLPAPLVFLASVAAQTSRIRLGTAIITLPMENPLRVAEDAAVLDLLAAARLEIGLGSGGTPASFLPFGLTSAQRREVFTRHLNTLLGAWRGETLGHPDNRLYPPAPQLASRVWIATFSPEGAAQAGRDGHGLMLSRTQPRPAGQPHLPLDAIQNPIIDAYLAALPPGTAPRILASRTAFVTDSRRHARALALPGLQAQAAHHRALGHEIPGDTLDAYIAAFDVHLGTPEEVRASLLQDSCLPRVTDISFQVHSIDPPHAEILRSIDLLAADVGPALGWSPAPLTSAKEITA</sequence>
<evidence type="ECO:0000313" key="2">
    <source>
        <dbReference type="EMBL" id="PLR37518.1"/>
    </source>
</evidence>
<dbReference type="Pfam" id="PF00296">
    <property type="entry name" value="Bac_luciferase"/>
    <property type="match status" value="1"/>
</dbReference>
<keyword evidence="2" id="KW-0560">Oxidoreductase</keyword>
<dbReference type="PANTHER" id="PTHR30137">
    <property type="entry name" value="LUCIFERASE-LIKE MONOOXYGENASE"/>
    <property type="match status" value="1"/>
</dbReference>
<organism evidence="2 3">
    <name type="scientific">Chimaeribacter coloradensis</name>
    <dbReference type="NCBI Taxonomy" id="2060068"/>
    <lineage>
        <taxon>Bacteria</taxon>
        <taxon>Pseudomonadati</taxon>
        <taxon>Pseudomonadota</taxon>
        <taxon>Gammaproteobacteria</taxon>
        <taxon>Enterobacterales</taxon>
        <taxon>Yersiniaceae</taxon>
        <taxon>Chimaeribacter</taxon>
    </lineage>
</organism>
<keyword evidence="2" id="KW-0503">Monooxygenase</keyword>
<dbReference type="NCBIfam" id="TIGR04027">
    <property type="entry name" value="LLM_KPN_01858"/>
    <property type="match status" value="1"/>
</dbReference>
<name>A0A2N5E7Q6_9GAMM</name>